<evidence type="ECO:0000256" key="1">
    <source>
        <dbReference type="SAM" id="MobiDB-lite"/>
    </source>
</evidence>
<name>A0A017T9P3_9BACT</name>
<evidence type="ECO:0000313" key="2">
    <source>
        <dbReference type="EMBL" id="EYF05341.1"/>
    </source>
</evidence>
<feature type="compositionally biased region" description="Low complexity" evidence="1">
    <location>
        <begin position="96"/>
        <end position="113"/>
    </location>
</feature>
<comment type="caution">
    <text evidence="2">The sequence shown here is derived from an EMBL/GenBank/DDBJ whole genome shotgun (WGS) entry which is preliminary data.</text>
</comment>
<dbReference type="GO" id="GO:0004386">
    <property type="term" value="F:helicase activity"/>
    <property type="evidence" value="ECO:0007669"/>
    <property type="project" value="UniProtKB-KW"/>
</dbReference>
<dbReference type="AlphaFoldDB" id="A0A017T9P3"/>
<protein>
    <submittedName>
        <fullName evidence="2">Helicase PriA essential for oriC/DnaA-independent DNA replication</fullName>
    </submittedName>
</protein>
<keyword evidence="2" id="KW-0067">ATP-binding</keyword>
<keyword evidence="2" id="KW-0378">Hydrolase</keyword>
<keyword evidence="2" id="KW-0347">Helicase</keyword>
<keyword evidence="2" id="KW-0547">Nucleotide-binding</keyword>
<proteinExistence type="predicted"/>
<evidence type="ECO:0000313" key="3">
    <source>
        <dbReference type="Proteomes" id="UP000019678"/>
    </source>
</evidence>
<keyword evidence="3" id="KW-1185">Reference proteome</keyword>
<gene>
    <name evidence="2" type="ORF">CAP_3258</name>
</gene>
<dbReference type="Proteomes" id="UP000019678">
    <property type="component" value="Unassembled WGS sequence"/>
</dbReference>
<feature type="region of interest" description="Disordered" evidence="1">
    <location>
        <begin position="94"/>
        <end position="154"/>
    </location>
</feature>
<accession>A0A017T9P3</accession>
<dbReference type="EMBL" id="ASRX01000024">
    <property type="protein sequence ID" value="EYF05341.1"/>
    <property type="molecule type" value="Genomic_DNA"/>
</dbReference>
<sequence length="169" mass="18527">MQRWRSLCDGVSIHVPLGRGGRRGWAEGTFRHRQVSIHVPLGRGGRHELVQRDRVPAEVSIHVPLGRGGRHGEPVILRHLVSVSIHVPIGRGGRPVGVSGSVSASQFQSTSPSGEEDDPHGWTRGRWRCCFNPRPPRASRTTPPGGHRRAGAHVSIHVPLGRGGRRVRR</sequence>
<organism evidence="2 3">
    <name type="scientific">Chondromyces apiculatus DSM 436</name>
    <dbReference type="NCBI Taxonomy" id="1192034"/>
    <lineage>
        <taxon>Bacteria</taxon>
        <taxon>Pseudomonadati</taxon>
        <taxon>Myxococcota</taxon>
        <taxon>Polyangia</taxon>
        <taxon>Polyangiales</taxon>
        <taxon>Polyangiaceae</taxon>
        <taxon>Chondromyces</taxon>
    </lineage>
</organism>
<reference evidence="2 3" key="1">
    <citation type="submission" date="2013-05" db="EMBL/GenBank/DDBJ databases">
        <title>Genome assembly of Chondromyces apiculatus DSM 436.</title>
        <authorList>
            <person name="Sharma G."/>
            <person name="Khatri I."/>
            <person name="Kaur C."/>
            <person name="Mayilraj S."/>
            <person name="Subramanian S."/>
        </authorList>
    </citation>
    <scope>NUCLEOTIDE SEQUENCE [LARGE SCALE GENOMIC DNA]</scope>
    <source>
        <strain evidence="2 3">DSM 436</strain>
    </source>
</reference>